<dbReference type="InterPro" id="IPR025737">
    <property type="entry name" value="FApF"/>
</dbReference>
<accession>A0A5E4ZPD1</accession>
<evidence type="ECO:0000313" key="2">
    <source>
        <dbReference type="EMBL" id="VVE62225.1"/>
    </source>
</evidence>
<feature type="region of interest" description="Disordered" evidence="1">
    <location>
        <begin position="1"/>
        <end position="20"/>
    </location>
</feature>
<organism evidence="2 3">
    <name type="scientific">Pandoraea captiosa</name>
    <dbReference type="NCBI Taxonomy" id="2508302"/>
    <lineage>
        <taxon>Bacteria</taxon>
        <taxon>Pseudomonadati</taxon>
        <taxon>Pseudomonadota</taxon>
        <taxon>Betaproteobacteria</taxon>
        <taxon>Burkholderiales</taxon>
        <taxon>Burkholderiaceae</taxon>
        <taxon>Pandoraea</taxon>
    </lineage>
</organism>
<sequence>MMSETTTMAHSLSTPDRSTTNARAVRQRLLPLRPLRPALALGAVLMTLAAFAPPASATEGALGRPVSGTGVQPNAGVVSPEPIWAVNLAEIYFDGNISGSRQVPIAGKTSLGLDGELSFTLATLMKTWNTGTGAWNFASSFTLPYLWTKATASLSGGRGNSTSTSQTASNLFDITFTPIIAGYHFSKTDHMSFSVAIWAPTGRYDPNALANPSLNNWTFIPQVAYTKFVPAYDLEFDVIAGVQFYTRNTATDYQNAPLFTLDVMGLKKFSNGLGIGLVLGTTQQLGSDSGPTADQLNGFRGHDFALGPIVTYDTKLDGKHPLSFSARWVPTITATNRLKSTKTFMATATLVF</sequence>
<dbReference type="EMBL" id="CABPSQ010000001">
    <property type="protein sequence ID" value="VVE62225.1"/>
    <property type="molecule type" value="Genomic_DNA"/>
</dbReference>
<evidence type="ECO:0000313" key="3">
    <source>
        <dbReference type="Proteomes" id="UP000414136"/>
    </source>
</evidence>
<proteinExistence type="predicted"/>
<evidence type="ECO:0000256" key="1">
    <source>
        <dbReference type="SAM" id="MobiDB-lite"/>
    </source>
</evidence>
<protein>
    <submittedName>
        <fullName evidence="2">Phenol degradation protein meta</fullName>
    </submittedName>
</protein>
<gene>
    <name evidence="2" type="ORF">PCA31118_00940</name>
</gene>
<dbReference type="Pfam" id="PF13557">
    <property type="entry name" value="Phenol_MetA_deg"/>
    <property type="match status" value="1"/>
</dbReference>
<dbReference type="Proteomes" id="UP000414136">
    <property type="component" value="Unassembled WGS sequence"/>
</dbReference>
<reference evidence="2 3" key="1">
    <citation type="submission" date="2019-08" db="EMBL/GenBank/DDBJ databases">
        <authorList>
            <person name="Peeters C."/>
        </authorList>
    </citation>
    <scope>NUCLEOTIDE SEQUENCE [LARGE SCALE GENOMIC DNA]</scope>
    <source>
        <strain evidence="2 3">LMG 31118</strain>
    </source>
</reference>
<dbReference type="AlphaFoldDB" id="A0A5E4ZPD1"/>
<keyword evidence="3" id="KW-1185">Reference proteome</keyword>
<name>A0A5E4ZPD1_9BURK</name>